<keyword evidence="1" id="KW-0805">Transcription regulation</keyword>
<dbReference type="InterPro" id="IPR051081">
    <property type="entry name" value="HTH_MetalResp_TranReg"/>
</dbReference>
<evidence type="ECO:0000256" key="3">
    <source>
        <dbReference type="ARBA" id="ARBA00023163"/>
    </source>
</evidence>
<keyword evidence="6" id="KW-1185">Reference proteome</keyword>
<dbReference type="AlphaFoldDB" id="A0A511W5R7"/>
<evidence type="ECO:0000256" key="2">
    <source>
        <dbReference type="ARBA" id="ARBA00023125"/>
    </source>
</evidence>
<organism evidence="5 6">
    <name type="scientific">Alkalibacillus haloalkaliphilus</name>
    <dbReference type="NCBI Taxonomy" id="94136"/>
    <lineage>
        <taxon>Bacteria</taxon>
        <taxon>Bacillati</taxon>
        <taxon>Bacillota</taxon>
        <taxon>Bacilli</taxon>
        <taxon>Bacillales</taxon>
        <taxon>Bacillaceae</taxon>
        <taxon>Alkalibacillus</taxon>
    </lineage>
</organism>
<comment type="caution">
    <text evidence="5">The sequence shown here is derived from an EMBL/GenBank/DDBJ whole genome shotgun (WGS) entry which is preliminary data.</text>
</comment>
<dbReference type="InterPro" id="IPR036388">
    <property type="entry name" value="WH-like_DNA-bd_sf"/>
</dbReference>
<dbReference type="SMART" id="SM00418">
    <property type="entry name" value="HTH_ARSR"/>
    <property type="match status" value="1"/>
</dbReference>
<dbReference type="RefSeq" id="WP_146816603.1">
    <property type="nucleotide sequence ID" value="NZ_BJYA01000012.1"/>
</dbReference>
<keyword evidence="3" id="KW-0804">Transcription</keyword>
<keyword evidence="2" id="KW-0238">DNA-binding</keyword>
<evidence type="ECO:0000256" key="1">
    <source>
        <dbReference type="ARBA" id="ARBA00023015"/>
    </source>
</evidence>
<dbReference type="GO" id="GO:0003700">
    <property type="term" value="F:DNA-binding transcription factor activity"/>
    <property type="evidence" value="ECO:0007669"/>
    <property type="project" value="InterPro"/>
</dbReference>
<evidence type="ECO:0000313" key="5">
    <source>
        <dbReference type="EMBL" id="GEN46101.1"/>
    </source>
</evidence>
<dbReference type="EMBL" id="BJYA01000012">
    <property type="protein sequence ID" value="GEN46101.1"/>
    <property type="molecule type" value="Genomic_DNA"/>
</dbReference>
<dbReference type="SUPFAM" id="SSF46785">
    <property type="entry name" value="Winged helix' DNA-binding domain"/>
    <property type="match status" value="1"/>
</dbReference>
<dbReference type="Pfam" id="PF01022">
    <property type="entry name" value="HTH_5"/>
    <property type="match status" value="1"/>
</dbReference>
<accession>A0A511W5R7</accession>
<name>A0A511W5R7_9BACI</name>
<evidence type="ECO:0000313" key="6">
    <source>
        <dbReference type="Proteomes" id="UP000321440"/>
    </source>
</evidence>
<feature type="domain" description="HTH arsR-type" evidence="4">
    <location>
        <begin position="4"/>
        <end position="98"/>
    </location>
</feature>
<gene>
    <name evidence="5" type="ORF">AHA02nite_18770</name>
</gene>
<evidence type="ECO:0000259" key="4">
    <source>
        <dbReference type="PROSITE" id="PS50987"/>
    </source>
</evidence>
<dbReference type="Gene3D" id="1.10.10.10">
    <property type="entry name" value="Winged helix-like DNA-binding domain superfamily/Winged helix DNA-binding domain"/>
    <property type="match status" value="1"/>
</dbReference>
<dbReference type="InterPro" id="IPR036390">
    <property type="entry name" value="WH_DNA-bd_sf"/>
</dbReference>
<dbReference type="InterPro" id="IPR011991">
    <property type="entry name" value="ArsR-like_HTH"/>
</dbReference>
<dbReference type="PANTHER" id="PTHR33154">
    <property type="entry name" value="TRANSCRIPTIONAL REGULATOR, ARSR FAMILY"/>
    <property type="match status" value="1"/>
</dbReference>
<dbReference type="Proteomes" id="UP000321440">
    <property type="component" value="Unassembled WGS sequence"/>
</dbReference>
<dbReference type="PROSITE" id="PS50987">
    <property type="entry name" value="HTH_ARSR_2"/>
    <property type="match status" value="1"/>
</dbReference>
<reference evidence="5 6" key="1">
    <citation type="submission" date="2019-07" db="EMBL/GenBank/DDBJ databases">
        <title>Whole genome shotgun sequence of Alkalibacillus haloalkaliphilus NBRC 103110.</title>
        <authorList>
            <person name="Hosoyama A."/>
            <person name="Uohara A."/>
            <person name="Ohji S."/>
            <person name="Ichikawa N."/>
        </authorList>
    </citation>
    <scope>NUCLEOTIDE SEQUENCE [LARGE SCALE GENOMIC DNA]</scope>
    <source>
        <strain evidence="5 6">NBRC 103110</strain>
    </source>
</reference>
<sequence>MTIQTKVTTEELSSVLKLLGEKTRLSIMQYVYERELCVCELVELLSMSQPAISQHLRKLKDAKLVQEKRRGNWVYYKINDEHQVYYVIEKILNELPSIEDKLQELERQNLLCK</sequence>
<protein>
    <submittedName>
        <fullName evidence="5">Transcriptional regulator</fullName>
    </submittedName>
</protein>
<dbReference type="CDD" id="cd00090">
    <property type="entry name" value="HTH_ARSR"/>
    <property type="match status" value="1"/>
</dbReference>
<dbReference type="PANTHER" id="PTHR33154:SF18">
    <property type="entry name" value="ARSENICAL RESISTANCE OPERON REPRESSOR"/>
    <property type="match status" value="1"/>
</dbReference>
<dbReference type="PRINTS" id="PR00778">
    <property type="entry name" value="HTHARSR"/>
</dbReference>
<dbReference type="NCBIfam" id="NF033788">
    <property type="entry name" value="HTH_metalloreg"/>
    <property type="match status" value="1"/>
</dbReference>
<proteinExistence type="predicted"/>
<dbReference type="OrthoDB" id="9798835at2"/>
<dbReference type="GO" id="GO:0003677">
    <property type="term" value="F:DNA binding"/>
    <property type="evidence" value="ECO:0007669"/>
    <property type="project" value="UniProtKB-KW"/>
</dbReference>
<dbReference type="InterPro" id="IPR001845">
    <property type="entry name" value="HTH_ArsR_DNA-bd_dom"/>
</dbReference>